<name>A0A1M6FRM8_9RHOB</name>
<reference evidence="2 3" key="1">
    <citation type="submission" date="2016-11" db="EMBL/GenBank/DDBJ databases">
        <authorList>
            <person name="Jaros S."/>
            <person name="Januszkiewicz K."/>
            <person name="Wedrychowicz H."/>
        </authorList>
    </citation>
    <scope>NUCLEOTIDE SEQUENCE [LARGE SCALE GENOMIC DNA]</scope>
    <source>
        <strain evidence="2 3">DSM 100565</strain>
    </source>
</reference>
<dbReference type="OrthoDB" id="7844595at2"/>
<organism evidence="2 3">
    <name type="scientific">Wenxinia saemankumensis</name>
    <dbReference type="NCBI Taxonomy" id="1447782"/>
    <lineage>
        <taxon>Bacteria</taxon>
        <taxon>Pseudomonadati</taxon>
        <taxon>Pseudomonadota</taxon>
        <taxon>Alphaproteobacteria</taxon>
        <taxon>Rhodobacterales</taxon>
        <taxon>Roseobacteraceae</taxon>
        <taxon>Wenxinia</taxon>
    </lineage>
</organism>
<gene>
    <name evidence="2" type="ORF">SAMN05444417_2463</name>
</gene>
<keyword evidence="1" id="KW-0732">Signal</keyword>
<evidence type="ECO:0000313" key="3">
    <source>
        <dbReference type="Proteomes" id="UP000184292"/>
    </source>
</evidence>
<keyword evidence="3" id="KW-1185">Reference proteome</keyword>
<proteinExistence type="predicted"/>
<dbReference type="AlphaFoldDB" id="A0A1M6FRM8"/>
<evidence type="ECO:0000256" key="1">
    <source>
        <dbReference type="SAM" id="SignalP"/>
    </source>
</evidence>
<dbReference type="EMBL" id="FQYO01000004">
    <property type="protein sequence ID" value="SHJ00336.1"/>
    <property type="molecule type" value="Genomic_DNA"/>
</dbReference>
<feature type="signal peptide" evidence="1">
    <location>
        <begin position="1"/>
        <end position="19"/>
    </location>
</feature>
<dbReference type="Proteomes" id="UP000184292">
    <property type="component" value="Unassembled WGS sequence"/>
</dbReference>
<accession>A0A1M6FRM8</accession>
<evidence type="ECO:0000313" key="2">
    <source>
        <dbReference type="EMBL" id="SHJ00336.1"/>
    </source>
</evidence>
<feature type="chain" id="PRO_5012951797" evidence="1">
    <location>
        <begin position="20"/>
        <end position="233"/>
    </location>
</feature>
<dbReference type="STRING" id="1447782.SAMN05444417_2463"/>
<dbReference type="RefSeq" id="WP_073330836.1">
    <property type="nucleotide sequence ID" value="NZ_FQYO01000004.1"/>
</dbReference>
<protein>
    <submittedName>
        <fullName evidence="2">Uncharacterized protein</fullName>
    </submittedName>
</protein>
<sequence length="233" mass="25574">MMRRLALTLALVAPGGAWADYALPQGCTAYATIQKRACIVSHLYTCAGDAPGMQWRVDLGEDGPTFYGRIDAETQWVESHHLEAGRVEELEGGTDPASFSALLATNRDDYDFVTIDDAGYRTRFTGIDLLTGESRVIDGVTLEQTEFSITATDADTGAFLWSSSGNEWIQRDWRTFISGTSTLQTGSEEWQDDRSPMEIARPGEPGFLAESPRHDCGALMSFAVPLPLPNERL</sequence>